<dbReference type="PANTHER" id="PTHR43280">
    <property type="entry name" value="ARAC-FAMILY TRANSCRIPTIONAL REGULATOR"/>
    <property type="match status" value="1"/>
</dbReference>
<keyword evidence="4" id="KW-1133">Transmembrane helix</keyword>
<feature type="transmembrane region" description="Helical" evidence="4">
    <location>
        <begin position="6"/>
        <end position="23"/>
    </location>
</feature>
<dbReference type="SUPFAM" id="SSF46689">
    <property type="entry name" value="Homeodomain-like"/>
    <property type="match status" value="1"/>
</dbReference>
<dbReference type="PROSITE" id="PS01124">
    <property type="entry name" value="HTH_ARAC_FAMILY_2"/>
    <property type="match status" value="1"/>
</dbReference>
<dbReference type="InterPro" id="IPR009057">
    <property type="entry name" value="Homeodomain-like_sf"/>
</dbReference>
<evidence type="ECO:0000256" key="2">
    <source>
        <dbReference type="ARBA" id="ARBA00023125"/>
    </source>
</evidence>
<keyword evidence="2 6" id="KW-0238">DNA-binding</keyword>
<evidence type="ECO:0000256" key="4">
    <source>
        <dbReference type="SAM" id="Phobius"/>
    </source>
</evidence>
<dbReference type="PRINTS" id="PR00032">
    <property type="entry name" value="HTHARAC"/>
</dbReference>
<dbReference type="GO" id="GO:0003700">
    <property type="term" value="F:DNA-binding transcription factor activity"/>
    <property type="evidence" value="ECO:0007669"/>
    <property type="project" value="InterPro"/>
</dbReference>
<dbReference type="InterPro" id="IPR018060">
    <property type="entry name" value="HTH_AraC"/>
</dbReference>
<evidence type="ECO:0000256" key="1">
    <source>
        <dbReference type="ARBA" id="ARBA00023015"/>
    </source>
</evidence>
<feature type="domain" description="HTH araC/xylS-type" evidence="5">
    <location>
        <begin position="255"/>
        <end position="361"/>
    </location>
</feature>
<dbReference type="Gene3D" id="1.10.10.60">
    <property type="entry name" value="Homeodomain-like"/>
    <property type="match status" value="2"/>
</dbReference>
<feature type="transmembrane region" description="Helical" evidence="4">
    <location>
        <begin position="180"/>
        <end position="199"/>
    </location>
</feature>
<dbReference type="Pfam" id="PF12833">
    <property type="entry name" value="HTH_18"/>
    <property type="match status" value="1"/>
</dbReference>
<dbReference type="AlphaFoldDB" id="A0A2P2E136"/>
<gene>
    <name evidence="6" type="ORF">LPTSP4_21270</name>
</gene>
<organism evidence="6 7">
    <name type="scientific">Leptospira ryugenii</name>
    <dbReference type="NCBI Taxonomy" id="1917863"/>
    <lineage>
        <taxon>Bacteria</taxon>
        <taxon>Pseudomonadati</taxon>
        <taxon>Spirochaetota</taxon>
        <taxon>Spirochaetia</taxon>
        <taxon>Leptospirales</taxon>
        <taxon>Leptospiraceae</taxon>
        <taxon>Leptospira</taxon>
    </lineage>
</organism>
<keyword evidence="1" id="KW-0805">Transcription regulation</keyword>
<dbReference type="SMART" id="SM00342">
    <property type="entry name" value="HTH_ARAC"/>
    <property type="match status" value="1"/>
</dbReference>
<accession>A0A2P2E136</accession>
<keyword evidence="4" id="KW-0812">Transmembrane</keyword>
<evidence type="ECO:0000313" key="6">
    <source>
        <dbReference type="EMBL" id="GBF50601.1"/>
    </source>
</evidence>
<feature type="transmembrane region" description="Helical" evidence="4">
    <location>
        <begin position="205"/>
        <end position="223"/>
    </location>
</feature>
<evidence type="ECO:0000313" key="7">
    <source>
        <dbReference type="Proteomes" id="UP000245133"/>
    </source>
</evidence>
<keyword evidence="3" id="KW-0804">Transcription</keyword>
<feature type="transmembrane region" description="Helical" evidence="4">
    <location>
        <begin position="140"/>
        <end position="160"/>
    </location>
</feature>
<evidence type="ECO:0000259" key="5">
    <source>
        <dbReference type="PROSITE" id="PS01124"/>
    </source>
</evidence>
<dbReference type="RefSeq" id="WP_108976512.1">
    <property type="nucleotide sequence ID" value="NZ_BFBB01000005.1"/>
</dbReference>
<feature type="transmembrane region" description="Helical" evidence="4">
    <location>
        <begin position="66"/>
        <end position="86"/>
    </location>
</feature>
<dbReference type="GO" id="GO:0043565">
    <property type="term" value="F:sequence-specific DNA binding"/>
    <property type="evidence" value="ECO:0007669"/>
    <property type="project" value="InterPro"/>
</dbReference>
<dbReference type="OrthoDB" id="6866685at2"/>
<protein>
    <submittedName>
        <fullName evidence="6">DNA-binding helix-turn-helix protein</fullName>
    </submittedName>
</protein>
<dbReference type="Proteomes" id="UP000245133">
    <property type="component" value="Unassembled WGS sequence"/>
</dbReference>
<proteinExistence type="predicted"/>
<name>A0A2P2E136_9LEPT</name>
<feature type="transmembrane region" description="Helical" evidence="4">
    <location>
        <begin position="35"/>
        <end position="54"/>
    </location>
</feature>
<dbReference type="PANTHER" id="PTHR43280:SF29">
    <property type="entry name" value="ARAC-FAMILY TRANSCRIPTIONAL REGULATOR"/>
    <property type="match status" value="1"/>
</dbReference>
<keyword evidence="7" id="KW-1185">Reference proteome</keyword>
<comment type="caution">
    <text evidence="6">The sequence shown here is derived from an EMBL/GenBank/DDBJ whole genome shotgun (WGS) entry which is preliminary data.</text>
</comment>
<dbReference type="EMBL" id="BFBB01000005">
    <property type="protein sequence ID" value="GBF50601.1"/>
    <property type="molecule type" value="Genomic_DNA"/>
</dbReference>
<dbReference type="InterPro" id="IPR020449">
    <property type="entry name" value="Tscrpt_reg_AraC-type_HTH"/>
</dbReference>
<feature type="transmembrane region" description="Helical" evidence="4">
    <location>
        <begin position="98"/>
        <end position="117"/>
    </location>
</feature>
<evidence type="ECO:0000256" key="3">
    <source>
        <dbReference type="ARBA" id="ARBA00023163"/>
    </source>
</evidence>
<sequence>MESFHIARTFIGFTSGLAFLLAISEWLSKEKNPRMYLQASLFSLVAIFQFHSYYVTQKLYTYFPHFYLVHLPFTAFFGSLLYRFFSAFWKETTDIPRFHVWEFLPSVFVLFLLYPIFSESGDEKLRLIQVYGQSLIPGRIKLAITVAVLPVCLSAFLALYQVVHPLRWQSIQTSPDIRMVLLILCMGSSSAFVGLYLLYFRWIHGLEIVSSILGVLLILIHLLRHRNPELLREVSKIVVADKKYQSSQLKTIDVQKLGETLEKRMKEDKLYKNDELSLGDLASALGITQHQLSEYLNQHQKKNFFQFVNAYRIEEAKLLCKNEKEKTILSIAYEVGFPSKSTFYDAFKRETGMSPTEYRKK</sequence>
<keyword evidence="4" id="KW-0472">Membrane</keyword>
<reference evidence="6 7" key="1">
    <citation type="submission" date="2018-02" db="EMBL/GenBank/DDBJ databases">
        <title>Novel Leptospira species isolated from soil and water in Japan.</title>
        <authorList>
            <person name="Nakao R."/>
            <person name="Masuzawa T."/>
        </authorList>
    </citation>
    <scope>NUCLEOTIDE SEQUENCE [LARGE SCALE GENOMIC DNA]</scope>
    <source>
        <strain evidence="6 7">YH101</strain>
    </source>
</reference>